<evidence type="ECO:0000256" key="13">
    <source>
        <dbReference type="SAM" id="Phobius"/>
    </source>
</evidence>
<feature type="transmembrane region" description="Helical" evidence="13">
    <location>
        <begin position="124"/>
        <end position="145"/>
    </location>
</feature>
<evidence type="ECO:0000256" key="4">
    <source>
        <dbReference type="ARBA" id="ARBA00022606"/>
    </source>
</evidence>
<dbReference type="AlphaFoldDB" id="A0AAV6Z285"/>
<keyword evidence="7 12" id="KW-0297">G-protein coupled receptor</keyword>
<keyword evidence="6 13" id="KW-1133">Transmembrane helix</keyword>
<dbReference type="PANTHER" id="PTHR11394:SF155">
    <property type="entry name" value="TASTE RECEPTOR TYPE 2"/>
    <property type="match status" value="1"/>
</dbReference>
<protein>
    <recommendedName>
        <fullName evidence="12">Taste receptor type 2</fullName>
    </recommendedName>
</protein>
<keyword evidence="10 12" id="KW-0807">Transducer</keyword>
<keyword evidence="15" id="KW-1185">Reference proteome</keyword>
<keyword evidence="4 12" id="KW-0716">Sensory transduction</keyword>
<sequence>MLMPFQLFAYTLELFIFCFMIPTNMFIFIVNLLNWIKDKKLLQVDQLITSIIVCYILEEVIKSIRFIENICNDLLLLKIHFALSCTVMSCNVWFSTFLCVYFCLKIVNVKNTLYICLQRSFQKILPWLFVSAILGSVLVSVPFILNITKEDPSNTKLNTSAINRQSKFALMNIKTKDILSYMTLSWIAMLILPISAITIVNSLLKHINQVQQSFGGFRSPNMKAHVQALSTIISFLVTNVIILLVFSVNVITHDEIWKFLIYPFYSLSKVVVCWNLIKGNRNLNKTLKNIFSKLHRTNTSNDVE</sequence>
<evidence type="ECO:0000256" key="2">
    <source>
        <dbReference type="ARBA" id="ARBA00007376"/>
    </source>
</evidence>
<feature type="transmembrane region" description="Helical" evidence="13">
    <location>
        <begin position="225"/>
        <end position="247"/>
    </location>
</feature>
<feature type="transmembrane region" description="Helical" evidence="13">
    <location>
        <begin position="178"/>
        <end position="204"/>
    </location>
</feature>
<name>A0AAV6Z285_ENGPU</name>
<evidence type="ECO:0000256" key="1">
    <source>
        <dbReference type="ARBA" id="ARBA00004141"/>
    </source>
</evidence>
<dbReference type="GO" id="GO:0004930">
    <property type="term" value="F:G protein-coupled receptor activity"/>
    <property type="evidence" value="ECO:0007669"/>
    <property type="project" value="UniProtKB-KW"/>
</dbReference>
<evidence type="ECO:0000256" key="9">
    <source>
        <dbReference type="ARBA" id="ARBA00023170"/>
    </source>
</evidence>
<evidence type="ECO:0000256" key="10">
    <source>
        <dbReference type="ARBA" id="ARBA00023224"/>
    </source>
</evidence>
<dbReference type="Proteomes" id="UP000824782">
    <property type="component" value="Unassembled WGS sequence"/>
</dbReference>
<keyword evidence="8 12" id="KW-0472">Membrane</keyword>
<evidence type="ECO:0000313" key="15">
    <source>
        <dbReference type="Proteomes" id="UP000824782"/>
    </source>
</evidence>
<evidence type="ECO:0000256" key="6">
    <source>
        <dbReference type="ARBA" id="ARBA00022989"/>
    </source>
</evidence>
<feature type="transmembrane region" description="Helical" evidence="13">
    <location>
        <begin position="259"/>
        <end position="277"/>
    </location>
</feature>
<evidence type="ECO:0000256" key="11">
    <source>
        <dbReference type="RuleBase" id="RU004423"/>
    </source>
</evidence>
<dbReference type="EMBL" id="WNYA01003078">
    <property type="protein sequence ID" value="KAG8543649.1"/>
    <property type="molecule type" value="Genomic_DNA"/>
</dbReference>
<evidence type="ECO:0000256" key="12">
    <source>
        <dbReference type="RuleBase" id="RU004424"/>
    </source>
</evidence>
<dbReference type="Pfam" id="PF05296">
    <property type="entry name" value="TAS2R"/>
    <property type="match status" value="1"/>
</dbReference>
<comment type="caution">
    <text evidence="14">The sequence shown here is derived from an EMBL/GenBank/DDBJ whole genome shotgun (WGS) entry which is preliminary data.</text>
</comment>
<reference evidence="14" key="1">
    <citation type="thesis" date="2020" institute="ProQuest LLC" country="789 East Eisenhower Parkway, Ann Arbor, MI, USA">
        <title>Comparative Genomics and Chromosome Evolution.</title>
        <authorList>
            <person name="Mudd A.B."/>
        </authorList>
    </citation>
    <scope>NUCLEOTIDE SEQUENCE</scope>
    <source>
        <strain evidence="14">237g6f4</strain>
        <tissue evidence="14">Blood</tissue>
    </source>
</reference>
<evidence type="ECO:0000256" key="8">
    <source>
        <dbReference type="ARBA" id="ARBA00023136"/>
    </source>
</evidence>
<comment type="similarity">
    <text evidence="2 11">Belongs to the G-protein coupled receptor T2R family.</text>
</comment>
<dbReference type="SUPFAM" id="SSF81321">
    <property type="entry name" value="Family A G protein-coupled receptor-like"/>
    <property type="match status" value="1"/>
</dbReference>
<feature type="transmembrane region" description="Helical" evidence="13">
    <location>
        <begin position="12"/>
        <end position="35"/>
    </location>
</feature>
<proteinExistence type="inferred from homology"/>
<feature type="transmembrane region" description="Helical" evidence="13">
    <location>
        <begin position="79"/>
        <end position="104"/>
    </location>
</feature>
<keyword evidence="3 12" id="KW-0919">Taste</keyword>
<dbReference type="InterPro" id="IPR007960">
    <property type="entry name" value="TAS2R"/>
</dbReference>
<evidence type="ECO:0000256" key="3">
    <source>
        <dbReference type="ARBA" id="ARBA00022480"/>
    </source>
</evidence>
<accession>A0AAV6Z285</accession>
<gene>
    <name evidence="14" type="ORF">GDO81_024097</name>
</gene>
<evidence type="ECO:0000313" key="14">
    <source>
        <dbReference type="EMBL" id="KAG8543649.1"/>
    </source>
</evidence>
<dbReference type="GO" id="GO:0033038">
    <property type="term" value="F:bitter taste receptor activity"/>
    <property type="evidence" value="ECO:0007669"/>
    <property type="project" value="InterPro"/>
</dbReference>
<evidence type="ECO:0000256" key="7">
    <source>
        <dbReference type="ARBA" id="ARBA00023040"/>
    </source>
</evidence>
<dbReference type="GO" id="GO:0016020">
    <property type="term" value="C:membrane"/>
    <property type="evidence" value="ECO:0007669"/>
    <property type="project" value="UniProtKB-SubCell"/>
</dbReference>
<dbReference type="PANTHER" id="PTHR11394">
    <property type="entry name" value="TASTE RECEPTOR TYPE 2"/>
    <property type="match status" value="1"/>
</dbReference>
<keyword evidence="5 12" id="KW-0812">Transmembrane</keyword>
<organism evidence="14 15">
    <name type="scientific">Engystomops pustulosus</name>
    <name type="common">Tungara frog</name>
    <name type="synonym">Physalaemus pustulosus</name>
    <dbReference type="NCBI Taxonomy" id="76066"/>
    <lineage>
        <taxon>Eukaryota</taxon>
        <taxon>Metazoa</taxon>
        <taxon>Chordata</taxon>
        <taxon>Craniata</taxon>
        <taxon>Vertebrata</taxon>
        <taxon>Euteleostomi</taxon>
        <taxon>Amphibia</taxon>
        <taxon>Batrachia</taxon>
        <taxon>Anura</taxon>
        <taxon>Neobatrachia</taxon>
        <taxon>Hyloidea</taxon>
        <taxon>Leptodactylidae</taxon>
        <taxon>Leiuperinae</taxon>
        <taxon>Engystomops</taxon>
    </lineage>
</organism>
<evidence type="ECO:0000256" key="5">
    <source>
        <dbReference type="ARBA" id="ARBA00022692"/>
    </source>
</evidence>
<comment type="subcellular location">
    <subcellularLocation>
        <location evidence="1 12">Membrane</location>
        <topology evidence="1 12">Multi-pass membrane protein</topology>
    </subcellularLocation>
</comment>
<keyword evidence="9 12" id="KW-0675">Receptor</keyword>